<organism evidence="15">
    <name type="scientific">Alsobacter sp. KACC 23698</name>
    <dbReference type="NCBI Taxonomy" id="3149229"/>
    <lineage>
        <taxon>Bacteria</taxon>
        <taxon>Pseudomonadati</taxon>
        <taxon>Pseudomonadota</taxon>
        <taxon>Alphaproteobacteria</taxon>
        <taxon>Hyphomicrobiales</taxon>
        <taxon>Alsobacteraceae</taxon>
        <taxon>Alsobacter</taxon>
    </lineage>
</organism>
<keyword evidence="10 13" id="KW-0472">Membrane</keyword>
<sequence>MLFNSFVFLLGFLPLALAVHAAAARYAPQARLPVLLALSVVFYGYWDWRFIPLLVLSVLINWLVAQIFVRKRETGAGNENGLIVLAIALNLAVLGVFKYAGFFASLANLAPGVAIPKLEIALPLGISFFSFHHIMYLVDLRAGRAPRFDLIRYGLYIAFFPQVLAGPLVRWSEVMHQFDLKPYAPGWEERVARGLAILILGLAKKTLIGDPLAAYAEPVFKAAASGDLVTMKDAWQGVLAFTFQIYFDFSGYTDMALGLALMFGVQLPQNFETPYRATSLQDFWRRWHMTLSRFLRDYLYIPLGGNRYGLARQMLALVATMGLGGLWHGAGFTFVAWGLAHGLGLAAGLLWRRTGIRMPAAAGWALTFVFVMMTWVLFRAETFGAAQRIYAAMFGFAPSGSGFKWRALAAAAAFSMLGPTAWMLSQRMRPQRWVAVALALLFIVVLLKIGDDANYDFIYFQF</sequence>
<keyword evidence="5 13" id="KW-1003">Cell membrane</keyword>
<evidence type="ECO:0000313" key="15">
    <source>
        <dbReference type="EMBL" id="XBO37269.1"/>
    </source>
</evidence>
<comment type="subcellular location">
    <subcellularLocation>
        <location evidence="1">Cell membrane</location>
        <topology evidence="1">Multi-pass membrane protein</topology>
    </subcellularLocation>
</comment>
<evidence type="ECO:0000256" key="12">
    <source>
        <dbReference type="ARBA" id="ARBA00031030"/>
    </source>
</evidence>
<feature type="transmembrane region" description="Helical" evidence="14">
    <location>
        <begin position="120"/>
        <end position="138"/>
    </location>
</feature>
<proteinExistence type="inferred from homology"/>
<dbReference type="GO" id="GO:0016746">
    <property type="term" value="F:acyltransferase activity"/>
    <property type="evidence" value="ECO:0007669"/>
    <property type="project" value="UniProtKB-KW"/>
</dbReference>
<evidence type="ECO:0000256" key="4">
    <source>
        <dbReference type="ARBA" id="ARBA00016084"/>
    </source>
</evidence>
<dbReference type="InterPro" id="IPR051085">
    <property type="entry name" value="MB_O-acyltransferase"/>
</dbReference>
<feature type="transmembrane region" description="Helical" evidence="14">
    <location>
        <begin position="433"/>
        <end position="450"/>
    </location>
</feature>
<comment type="similarity">
    <text evidence="3 13">Belongs to the membrane-bound acyltransferase family.</text>
</comment>
<evidence type="ECO:0000256" key="9">
    <source>
        <dbReference type="ARBA" id="ARBA00022989"/>
    </source>
</evidence>
<dbReference type="AlphaFoldDB" id="A0AAU7JB28"/>
<feature type="transmembrane region" description="Helical" evidence="14">
    <location>
        <begin position="310"/>
        <end position="328"/>
    </location>
</feature>
<dbReference type="GO" id="GO:0005886">
    <property type="term" value="C:plasma membrane"/>
    <property type="evidence" value="ECO:0007669"/>
    <property type="project" value="UniProtKB-SubCell"/>
</dbReference>
<dbReference type="InterPro" id="IPR004299">
    <property type="entry name" value="MBOAT_fam"/>
</dbReference>
<evidence type="ECO:0000256" key="3">
    <source>
        <dbReference type="ARBA" id="ARBA00010323"/>
    </source>
</evidence>
<feature type="transmembrane region" description="Helical" evidence="14">
    <location>
        <begin position="81"/>
        <end position="100"/>
    </location>
</feature>
<evidence type="ECO:0000256" key="14">
    <source>
        <dbReference type="SAM" id="Phobius"/>
    </source>
</evidence>
<dbReference type="PIRSF" id="PIRSF500217">
    <property type="entry name" value="AlgI"/>
    <property type="match status" value="1"/>
</dbReference>
<dbReference type="GO" id="GO:0042121">
    <property type="term" value="P:alginic acid biosynthetic process"/>
    <property type="evidence" value="ECO:0007669"/>
    <property type="project" value="UniProtKB-KW"/>
</dbReference>
<reference evidence="15" key="1">
    <citation type="submission" date="2024-05" db="EMBL/GenBank/DDBJ databases">
        <authorList>
            <person name="Kim S."/>
            <person name="Heo J."/>
            <person name="Choi H."/>
            <person name="Choi Y."/>
            <person name="Kwon S.-W."/>
            <person name="Kim Y."/>
        </authorList>
    </citation>
    <scope>NUCLEOTIDE SEQUENCE</scope>
    <source>
        <strain evidence="15">KACC 23698</strain>
    </source>
</reference>
<keyword evidence="11 13" id="KW-0012">Acyltransferase</keyword>
<dbReference type="PANTHER" id="PTHR13285:SF23">
    <property type="entry name" value="TEICHOIC ACID D-ALANYLTRANSFERASE"/>
    <property type="match status" value="1"/>
</dbReference>
<evidence type="ECO:0000256" key="11">
    <source>
        <dbReference type="ARBA" id="ARBA00023315"/>
    </source>
</evidence>
<dbReference type="PIRSF" id="PIRSF016636">
    <property type="entry name" value="AlgI_DltB"/>
    <property type="match status" value="1"/>
</dbReference>
<evidence type="ECO:0000256" key="2">
    <source>
        <dbReference type="ARBA" id="ARBA00005182"/>
    </source>
</evidence>
<comment type="pathway">
    <text evidence="2">Glycan biosynthesis; alginate biosynthesis.</text>
</comment>
<dbReference type="PANTHER" id="PTHR13285">
    <property type="entry name" value="ACYLTRANSFERASE"/>
    <property type="match status" value="1"/>
</dbReference>
<feature type="transmembrane region" description="Helical" evidence="14">
    <location>
        <begin position="150"/>
        <end position="171"/>
    </location>
</feature>
<dbReference type="InterPro" id="IPR024194">
    <property type="entry name" value="Ac/AlaTfrase_AlgI/DltB"/>
</dbReference>
<keyword evidence="9 14" id="KW-1133">Transmembrane helix</keyword>
<evidence type="ECO:0000256" key="1">
    <source>
        <dbReference type="ARBA" id="ARBA00004651"/>
    </source>
</evidence>
<name>A0AAU7JB28_9HYPH</name>
<keyword evidence="6 13" id="KW-0808">Transferase</keyword>
<protein>
    <recommendedName>
        <fullName evidence="4">Probable alginate O-acetylase AlgI</fullName>
    </recommendedName>
    <alternativeName>
        <fullName evidence="12">Alginate biosynthesis protein AlgI</fullName>
    </alternativeName>
</protein>
<keyword evidence="8" id="KW-0016">Alginate biosynthesis</keyword>
<evidence type="ECO:0000256" key="5">
    <source>
        <dbReference type="ARBA" id="ARBA00022475"/>
    </source>
</evidence>
<dbReference type="RefSeq" id="WP_406854091.1">
    <property type="nucleotide sequence ID" value="NZ_CP157484.1"/>
</dbReference>
<evidence type="ECO:0000256" key="10">
    <source>
        <dbReference type="ARBA" id="ARBA00023136"/>
    </source>
</evidence>
<feature type="transmembrane region" description="Helical" evidence="14">
    <location>
        <begin position="48"/>
        <end position="69"/>
    </location>
</feature>
<gene>
    <name evidence="15" type="ORF">ABEG18_16225</name>
</gene>
<accession>A0AAU7JB28</accession>
<dbReference type="Pfam" id="PF03062">
    <property type="entry name" value="MBOAT"/>
    <property type="match status" value="1"/>
</dbReference>
<evidence type="ECO:0000256" key="8">
    <source>
        <dbReference type="ARBA" id="ARBA00022841"/>
    </source>
</evidence>
<feature type="transmembrane region" description="Helical" evidence="14">
    <location>
        <begin position="358"/>
        <end position="378"/>
    </location>
</feature>
<evidence type="ECO:0000256" key="6">
    <source>
        <dbReference type="ARBA" id="ARBA00022679"/>
    </source>
</evidence>
<dbReference type="EMBL" id="CP157484">
    <property type="protein sequence ID" value="XBO37269.1"/>
    <property type="molecule type" value="Genomic_DNA"/>
</dbReference>
<dbReference type="InterPro" id="IPR028362">
    <property type="entry name" value="AlgI"/>
</dbReference>
<evidence type="ECO:0000256" key="7">
    <source>
        <dbReference type="ARBA" id="ARBA00022692"/>
    </source>
</evidence>
<evidence type="ECO:0000256" key="13">
    <source>
        <dbReference type="PIRNR" id="PIRNR016636"/>
    </source>
</evidence>
<keyword evidence="7 14" id="KW-0812">Transmembrane</keyword>